<dbReference type="AlphaFoldDB" id="A0A1S7UB67"/>
<keyword evidence="2" id="KW-1185">Reference proteome</keyword>
<dbReference type="InterPro" id="IPR029058">
    <property type="entry name" value="AB_hydrolase_fold"/>
</dbReference>
<dbReference type="SUPFAM" id="SSF53474">
    <property type="entry name" value="alpha/beta-Hydrolases"/>
    <property type="match status" value="1"/>
</dbReference>
<gene>
    <name evidence="1" type="ORF">AGR7A_pAt30158</name>
</gene>
<accession>A0A1S7UB67</accession>
<protein>
    <submittedName>
        <fullName evidence="1">Uncharacterized protein</fullName>
    </submittedName>
</protein>
<proteinExistence type="predicted"/>
<sequence>MTMTDATGADLDWLIGMKKLRQVPFPPAGPFVSAGQPEPDGMVSIGWDQNNDFPAYRVTEPNGESVLVPFTPMAQFAPEGYSGDFFVEEFTDARIKERYRQASGDAETMASVRAVRDNIIVPHEFHVTGSMDPRGKIDAKGDVDLRDIRRPAFFEQYPWNEPIAAAEAVTTIVEVEVPREPHEVLHMGLTDPIKIRGWHLAGTGVDDGKGGRRRILVILTGGRSIETTTIDQPGDIPCYWDEVSRGWIQSVYPGGKGSEQWGTGSWRNNYIYRFNQAGFDVLTLDKRGHGISGGDNDSNTNEQAEDLFRVLTAMETGKGLRILTPDGVVSQGDQTAGMLLAGYATARELPVFISGASQGCMVTTWAMHKNFSGGCDFERENGSSSPTYGFNVLGALLLAPFPGGLGYRAPIESLVEASRRLDLNVQMFATSEILTSIPSWPSLFIGRGLWDFSESLEGSFEAYKRATGPKAILAIRGPHGENEWGQANIDYMTSHMIRFASQVGTGQALTGFPEPANIRDIVEASPPHWAPFARPKQ</sequence>
<dbReference type="Proteomes" id="UP000192140">
    <property type="component" value="Unassembled WGS sequence"/>
</dbReference>
<dbReference type="EMBL" id="FCNP01000050">
    <property type="protein sequence ID" value="CVI64137.1"/>
    <property type="molecule type" value="Genomic_DNA"/>
</dbReference>
<organism evidence="1 2">
    <name type="scientific">Agrobacterium deltaense NCPPB 1641</name>
    <dbReference type="NCBI Taxonomy" id="1183425"/>
    <lineage>
        <taxon>Bacteria</taxon>
        <taxon>Pseudomonadati</taxon>
        <taxon>Pseudomonadota</taxon>
        <taxon>Alphaproteobacteria</taxon>
        <taxon>Hyphomicrobiales</taxon>
        <taxon>Rhizobiaceae</taxon>
        <taxon>Rhizobium/Agrobacterium group</taxon>
        <taxon>Agrobacterium</taxon>
    </lineage>
</organism>
<comment type="caution">
    <text evidence="1">The sequence shown here is derived from an EMBL/GenBank/DDBJ whole genome shotgun (WGS) entry which is preliminary data.</text>
</comment>
<evidence type="ECO:0000313" key="1">
    <source>
        <dbReference type="EMBL" id="CVI64137.1"/>
    </source>
</evidence>
<dbReference type="RefSeq" id="WP_080855378.1">
    <property type="nucleotide sequence ID" value="NZ_LT009777.1"/>
</dbReference>
<name>A0A1S7UB67_9HYPH</name>
<dbReference type="Gene3D" id="3.40.50.1820">
    <property type="entry name" value="alpha/beta hydrolase"/>
    <property type="match status" value="1"/>
</dbReference>
<evidence type="ECO:0000313" key="2">
    <source>
        <dbReference type="Proteomes" id="UP000192140"/>
    </source>
</evidence>
<reference evidence="1" key="1">
    <citation type="submission" date="2016-01" db="EMBL/GenBank/DDBJ databases">
        <authorList>
            <person name="Regsiter A."/>
            <person name="william w."/>
        </authorList>
    </citation>
    <scope>NUCLEOTIDE SEQUENCE</scope>
    <source>
        <strain evidence="1">NCPPB 1641</strain>
    </source>
</reference>